<dbReference type="InterPro" id="IPR006664">
    <property type="entry name" value="OMP_bac"/>
</dbReference>
<evidence type="ECO:0000313" key="8">
    <source>
        <dbReference type="Proteomes" id="UP000251995"/>
    </source>
</evidence>
<dbReference type="KEGG" id="acij:JS278_02419"/>
<reference evidence="7 8" key="1">
    <citation type="submission" date="2017-12" db="EMBL/GenBank/DDBJ databases">
        <title>The whole genome sequence of the Acidipropionibacterium virtanenii sp. nov. type strain JS278.</title>
        <authorList>
            <person name="Laine P."/>
            <person name="Deptula P."/>
            <person name="Varmanen P."/>
            <person name="Auvinen P."/>
        </authorList>
    </citation>
    <scope>NUCLEOTIDE SEQUENCE [LARGE SCALE GENOMIC DNA]</scope>
    <source>
        <strain evidence="7 8">JS278</strain>
    </source>
</reference>
<evidence type="ECO:0000256" key="1">
    <source>
        <dbReference type="ARBA" id="ARBA00004442"/>
    </source>
</evidence>
<evidence type="ECO:0000259" key="6">
    <source>
        <dbReference type="PROSITE" id="PS51123"/>
    </source>
</evidence>
<dbReference type="InterPro" id="IPR050330">
    <property type="entry name" value="Bact_OuterMem_StrucFunc"/>
</dbReference>
<name>A0A344UWB0_9ACTN</name>
<dbReference type="PANTHER" id="PTHR30329">
    <property type="entry name" value="STATOR ELEMENT OF FLAGELLAR MOTOR COMPLEX"/>
    <property type="match status" value="1"/>
</dbReference>
<protein>
    <submittedName>
        <fullName evidence="7">Photosystem I P700 chlorophyll a apoprotein A2</fullName>
        <ecNumber evidence="7">1.97.1.12</ecNumber>
    </submittedName>
</protein>
<organism evidence="7 8">
    <name type="scientific">Acidipropionibacterium virtanenii</name>
    <dbReference type="NCBI Taxonomy" id="2057246"/>
    <lineage>
        <taxon>Bacteria</taxon>
        <taxon>Bacillati</taxon>
        <taxon>Actinomycetota</taxon>
        <taxon>Actinomycetes</taxon>
        <taxon>Propionibacteriales</taxon>
        <taxon>Propionibacteriaceae</taxon>
        <taxon>Acidipropionibacterium</taxon>
    </lineage>
</organism>
<proteinExistence type="predicted"/>
<dbReference type="InterPro" id="IPR036737">
    <property type="entry name" value="OmpA-like_sf"/>
</dbReference>
<dbReference type="PRINTS" id="PR01021">
    <property type="entry name" value="OMPADOMAIN"/>
</dbReference>
<keyword evidence="7" id="KW-0560">Oxidoreductase</keyword>
<evidence type="ECO:0000256" key="2">
    <source>
        <dbReference type="ARBA" id="ARBA00023136"/>
    </source>
</evidence>
<dbReference type="Pfam" id="PF00691">
    <property type="entry name" value="OmpA"/>
    <property type="match status" value="1"/>
</dbReference>
<keyword evidence="8" id="KW-1185">Reference proteome</keyword>
<dbReference type="PROSITE" id="PS51123">
    <property type="entry name" value="OMPA_2"/>
    <property type="match status" value="1"/>
</dbReference>
<evidence type="ECO:0000256" key="5">
    <source>
        <dbReference type="SAM" id="MobiDB-lite"/>
    </source>
</evidence>
<dbReference type="Proteomes" id="UP000251995">
    <property type="component" value="Chromosome"/>
</dbReference>
<evidence type="ECO:0000313" key="7">
    <source>
        <dbReference type="EMBL" id="AXE39558.1"/>
    </source>
</evidence>
<dbReference type="EMBL" id="CP025198">
    <property type="protein sequence ID" value="AXE39558.1"/>
    <property type="molecule type" value="Genomic_DNA"/>
</dbReference>
<keyword evidence="3" id="KW-0998">Cell outer membrane</keyword>
<feature type="domain" description="OmpA-like" evidence="6">
    <location>
        <begin position="53"/>
        <end position="168"/>
    </location>
</feature>
<feature type="region of interest" description="Disordered" evidence="5">
    <location>
        <begin position="1"/>
        <end position="26"/>
    </location>
</feature>
<gene>
    <name evidence="7" type="primary">psaB</name>
    <name evidence="7" type="ORF">JS278_02419</name>
</gene>
<dbReference type="GO" id="GO:0016491">
    <property type="term" value="F:oxidoreductase activity"/>
    <property type="evidence" value="ECO:0007669"/>
    <property type="project" value="UniProtKB-KW"/>
</dbReference>
<dbReference type="GO" id="GO:0009279">
    <property type="term" value="C:cell outer membrane"/>
    <property type="evidence" value="ECO:0007669"/>
    <property type="project" value="UniProtKB-SubCell"/>
</dbReference>
<comment type="subcellular location">
    <subcellularLocation>
        <location evidence="1">Cell outer membrane</location>
    </subcellularLocation>
</comment>
<keyword evidence="2 4" id="KW-0472">Membrane</keyword>
<dbReference type="AlphaFoldDB" id="A0A344UWB0"/>
<sequence length="168" mass="18109">MAAPGASLPARTQTPDPLGEPASFPTVDLRSRTVSLVPVTRDLGDVAEERTSERAYDVRLNANVLFAKDSAVIRPQVSSRLSQIAAELKKRGPGAVTINGYTDDLGSEEHGLALSRSRAAAVRAVLEPQLPGYRITSIGRGEADPLVPNENEAARARNRRVEIHYEKS</sequence>
<evidence type="ECO:0000256" key="3">
    <source>
        <dbReference type="ARBA" id="ARBA00023237"/>
    </source>
</evidence>
<dbReference type="PANTHER" id="PTHR30329:SF21">
    <property type="entry name" value="LIPOPROTEIN YIAD-RELATED"/>
    <property type="match status" value="1"/>
</dbReference>
<dbReference type="CDD" id="cd07185">
    <property type="entry name" value="OmpA_C-like"/>
    <property type="match status" value="1"/>
</dbReference>
<evidence type="ECO:0000256" key="4">
    <source>
        <dbReference type="PROSITE-ProRule" id="PRU00473"/>
    </source>
</evidence>
<dbReference type="EC" id="1.97.1.12" evidence="7"/>
<dbReference type="InterPro" id="IPR006665">
    <property type="entry name" value="OmpA-like"/>
</dbReference>
<dbReference type="Gene3D" id="3.30.1330.60">
    <property type="entry name" value="OmpA-like domain"/>
    <property type="match status" value="1"/>
</dbReference>
<accession>A0A344UWB0</accession>
<dbReference type="SUPFAM" id="SSF103088">
    <property type="entry name" value="OmpA-like"/>
    <property type="match status" value="1"/>
</dbReference>